<reference evidence="2" key="1">
    <citation type="journal article" date="2019" name="Int. J. Syst. Evol. Microbiol.">
        <title>The Global Catalogue of Microorganisms (GCM) 10K type strain sequencing project: providing services to taxonomists for standard genome sequencing and annotation.</title>
        <authorList>
            <consortium name="The Broad Institute Genomics Platform"/>
            <consortium name="The Broad Institute Genome Sequencing Center for Infectious Disease"/>
            <person name="Wu L."/>
            <person name="Ma J."/>
        </authorList>
    </citation>
    <scope>NUCLEOTIDE SEQUENCE [LARGE SCALE GENOMIC DNA]</scope>
    <source>
        <strain evidence="2">JCM 12389</strain>
    </source>
</reference>
<dbReference type="EMBL" id="BAAADO010000002">
    <property type="protein sequence ID" value="GAA0486648.1"/>
    <property type="molecule type" value="Genomic_DNA"/>
</dbReference>
<organism evidence="1 2">
    <name type="scientific">Salinibacillus aidingensis</name>
    <dbReference type="NCBI Taxonomy" id="237684"/>
    <lineage>
        <taxon>Bacteria</taxon>
        <taxon>Bacillati</taxon>
        <taxon>Bacillota</taxon>
        <taxon>Bacilli</taxon>
        <taxon>Bacillales</taxon>
        <taxon>Bacillaceae</taxon>
        <taxon>Salinibacillus</taxon>
    </lineage>
</organism>
<evidence type="ECO:0000313" key="1">
    <source>
        <dbReference type="EMBL" id="GAA0486648.1"/>
    </source>
</evidence>
<dbReference type="InterPro" id="IPR006379">
    <property type="entry name" value="HAD-SF_hydro_IIB"/>
</dbReference>
<dbReference type="SUPFAM" id="SSF56784">
    <property type="entry name" value="HAD-like"/>
    <property type="match status" value="1"/>
</dbReference>
<sequence>MGIIAIDMDGTLINSHHQISKENIAAIKKALKLGHEVVIATGRAQFDVKKILDDIDLSLYTIGANGATIHSPAGTNILSESMPEAQTRRIADWLNQQNFYYEMFCESGIYTPVQGREILKSELKELEIHSSKIEMESMEQAYEKQVGQTGYVFMESNEKVYQDKQKVYNILAFSFLDKKRINGWNHFAGEKDVTLVSSSPYNFELEHPRASKGNALKYLAQVLNMSLDNSIAIGDSGNDISMFKAVSHSYAMENAKDYVKKEADYIAISNDQNGVARVIHSFLDNE</sequence>
<dbReference type="PANTHER" id="PTHR10000">
    <property type="entry name" value="PHOSPHOSERINE PHOSPHATASE"/>
    <property type="match status" value="1"/>
</dbReference>
<dbReference type="SFLD" id="SFLDG01140">
    <property type="entry name" value="C2.B:_Phosphomannomutase_and_P"/>
    <property type="match status" value="1"/>
</dbReference>
<evidence type="ECO:0000313" key="2">
    <source>
        <dbReference type="Proteomes" id="UP001500880"/>
    </source>
</evidence>
<dbReference type="SFLD" id="SFLDG01144">
    <property type="entry name" value="C2.B.4:_PGP_Like"/>
    <property type="match status" value="1"/>
</dbReference>
<dbReference type="NCBIfam" id="TIGR01484">
    <property type="entry name" value="HAD-SF-IIB"/>
    <property type="match status" value="1"/>
</dbReference>
<dbReference type="NCBIfam" id="TIGR00099">
    <property type="entry name" value="Cof-subfamily"/>
    <property type="match status" value="1"/>
</dbReference>
<dbReference type="InterPro" id="IPR036412">
    <property type="entry name" value="HAD-like_sf"/>
</dbReference>
<dbReference type="PROSITE" id="PS01229">
    <property type="entry name" value="COF_2"/>
    <property type="match status" value="1"/>
</dbReference>
<dbReference type="Pfam" id="PF08282">
    <property type="entry name" value="Hydrolase_3"/>
    <property type="match status" value="1"/>
</dbReference>
<dbReference type="RefSeq" id="WP_343838327.1">
    <property type="nucleotide sequence ID" value="NZ_BAAADO010000002.1"/>
</dbReference>
<comment type="caution">
    <text evidence="1">The sequence shown here is derived from an EMBL/GenBank/DDBJ whole genome shotgun (WGS) entry which is preliminary data.</text>
</comment>
<dbReference type="Gene3D" id="3.40.50.1000">
    <property type="entry name" value="HAD superfamily/HAD-like"/>
    <property type="match status" value="1"/>
</dbReference>
<name>A0ABP3KTI7_9BACI</name>
<accession>A0ABP3KTI7</accession>
<dbReference type="CDD" id="cd07516">
    <property type="entry name" value="HAD_Pase"/>
    <property type="match status" value="1"/>
</dbReference>
<dbReference type="SFLD" id="SFLDS00003">
    <property type="entry name" value="Haloacid_Dehalogenase"/>
    <property type="match status" value="1"/>
</dbReference>
<dbReference type="Proteomes" id="UP001500880">
    <property type="component" value="Unassembled WGS sequence"/>
</dbReference>
<gene>
    <name evidence="1" type="primary">ywpJ</name>
    <name evidence="1" type="ORF">GCM10008986_10060</name>
</gene>
<keyword evidence="2" id="KW-1185">Reference proteome</keyword>
<dbReference type="InterPro" id="IPR023214">
    <property type="entry name" value="HAD_sf"/>
</dbReference>
<protein>
    <submittedName>
        <fullName evidence="1">Phosphatase YwpJ</fullName>
    </submittedName>
</protein>
<proteinExistence type="predicted"/>
<dbReference type="InterPro" id="IPR000150">
    <property type="entry name" value="Cof"/>
</dbReference>
<dbReference type="PANTHER" id="PTHR10000:SF55">
    <property type="entry name" value="5-AMINO-6-(5-PHOSPHO-D-RIBITYLAMINO)URACIL PHOSPHATASE YCSE"/>
    <property type="match status" value="1"/>
</dbReference>
<dbReference type="Gene3D" id="3.30.1240.10">
    <property type="match status" value="1"/>
</dbReference>